<evidence type="ECO:0000313" key="4">
    <source>
        <dbReference type="EMBL" id="AJE02811.1"/>
    </source>
</evidence>
<dbReference type="HOGENOM" id="CLU_099590_0_0_7"/>
<dbReference type="EMBL" id="CP009788">
    <property type="protein sequence ID" value="AJE02811.1"/>
    <property type="molecule type" value="Genomic_DNA"/>
</dbReference>
<name>A0A0B5BFG5_9BACT</name>
<dbReference type="InterPro" id="IPR023006">
    <property type="entry name" value="YchJ-like"/>
</dbReference>
<dbReference type="NCBIfam" id="NF002486">
    <property type="entry name" value="PRK01752.1"/>
    <property type="match status" value="1"/>
</dbReference>
<dbReference type="SUPFAM" id="SSF54427">
    <property type="entry name" value="NTF2-like"/>
    <property type="match status" value="1"/>
</dbReference>
<dbReference type="InterPro" id="IPR004027">
    <property type="entry name" value="SEC_C_motif"/>
</dbReference>
<reference evidence="4 5" key="1">
    <citation type="journal article" date="2015" name="Genome Announc.">
        <title>Complete Genome of Geobacter pickeringii G13T, a Metal-Reducing Isolate from Sedimentary Kaolin Deposits.</title>
        <authorList>
            <person name="Badalamenti J.P."/>
            <person name="Bond D.R."/>
        </authorList>
    </citation>
    <scope>NUCLEOTIDE SEQUENCE [LARGE SCALE GENOMIC DNA]</scope>
    <source>
        <strain evidence="4 5">G13</strain>
    </source>
</reference>
<evidence type="ECO:0000259" key="3">
    <source>
        <dbReference type="Pfam" id="PF17775"/>
    </source>
</evidence>
<evidence type="ECO:0000313" key="5">
    <source>
        <dbReference type="Proteomes" id="UP000057609"/>
    </source>
</evidence>
<organism evidence="4 5">
    <name type="scientific">Geobacter pickeringii</name>
    <dbReference type="NCBI Taxonomy" id="345632"/>
    <lineage>
        <taxon>Bacteria</taxon>
        <taxon>Pseudomonadati</taxon>
        <taxon>Thermodesulfobacteriota</taxon>
        <taxon>Desulfuromonadia</taxon>
        <taxon>Geobacterales</taxon>
        <taxon>Geobacteraceae</taxon>
        <taxon>Geobacter</taxon>
    </lineage>
</organism>
<sequence>MTTLCPCGTGKSFGDCCEPLVTGARAALTAEELMRSRYSAYATVATGYIFETTHPDHRADFDEKGTRQWAESSQWEGLEIVATQAGGPDDTAGKVEFVARYRDGEVRRTHHELAEFAKLDGAWYFVDGVGVKSRPATSTKVGRNDPCTCGSGQKYKKCCGK</sequence>
<proteinExistence type="inferred from homology"/>
<accession>A0A0B5BFG5</accession>
<evidence type="ECO:0000256" key="1">
    <source>
        <dbReference type="ARBA" id="ARBA00010839"/>
    </source>
</evidence>
<dbReference type="PANTHER" id="PTHR33747:SF1">
    <property type="entry name" value="ADENYLATE CYCLASE-ASSOCIATED CAP C-TERMINAL DOMAIN-CONTAINING PROTEIN"/>
    <property type="match status" value="1"/>
</dbReference>
<protein>
    <recommendedName>
        <fullName evidence="2">UPF0225 protein GPICK_05020</fullName>
    </recommendedName>
</protein>
<comment type="similarity">
    <text evidence="1 2">Belongs to the UPF0225 family.</text>
</comment>
<dbReference type="InterPro" id="IPR032710">
    <property type="entry name" value="NTF2-like_dom_sf"/>
</dbReference>
<gene>
    <name evidence="4" type="ORF">GPICK_05020</name>
</gene>
<dbReference type="Pfam" id="PF02810">
    <property type="entry name" value="SEC-C"/>
    <property type="match status" value="2"/>
</dbReference>
<keyword evidence="5" id="KW-1185">Reference proteome</keyword>
<dbReference type="Pfam" id="PF17775">
    <property type="entry name" value="YchJ_M-like"/>
    <property type="match status" value="1"/>
</dbReference>
<evidence type="ECO:0000256" key="2">
    <source>
        <dbReference type="HAMAP-Rule" id="MF_00612"/>
    </source>
</evidence>
<dbReference type="Proteomes" id="UP000057609">
    <property type="component" value="Chromosome"/>
</dbReference>
<dbReference type="RefSeq" id="WP_039741022.1">
    <property type="nucleotide sequence ID" value="NZ_CP009788.1"/>
</dbReference>
<feature type="domain" description="YchJ-like middle NTF2-like" evidence="3">
    <location>
        <begin position="29"/>
        <end position="128"/>
    </location>
</feature>
<dbReference type="KEGG" id="gpi:GPICK_05020"/>
<dbReference type="SUPFAM" id="SSF103642">
    <property type="entry name" value="Sec-C motif"/>
    <property type="match status" value="1"/>
</dbReference>
<dbReference type="AlphaFoldDB" id="A0A0B5BFG5"/>
<dbReference type="STRING" id="345632.GPICK_05020"/>
<dbReference type="Gene3D" id="3.10.450.50">
    <property type="match status" value="1"/>
</dbReference>
<dbReference type="OrthoDB" id="21421at2"/>
<dbReference type="NCBIfam" id="NF002449">
    <property type="entry name" value="PRK01617.1"/>
    <property type="match status" value="1"/>
</dbReference>
<dbReference type="InterPro" id="IPR048469">
    <property type="entry name" value="YchJ-like_M"/>
</dbReference>
<dbReference type="HAMAP" id="MF_00612">
    <property type="entry name" value="UPF0225"/>
    <property type="match status" value="1"/>
</dbReference>
<dbReference type="PANTHER" id="PTHR33747">
    <property type="entry name" value="UPF0225 PROTEIN SCO1677"/>
    <property type="match status" value="1"/>
</dbReference>